<comment type="caution">
    <text evidence="6">The sequence shown here is derived from an EMBL/GenBank/DDBJ whole genome shotgun (WGS) entry which is preliminary data.</text>
</comment>
<dbReference type="Proteomes" id="UP000315677">
    <property type="component" value="Unassembled WGS sequence"/>
</dbReference>
<feature type="binding site" evidence="4">
    <location>
        <position position="264"/>
    </location>
    <ligand>
        <name>Zn(2+)</name>
        <dbReference type="ChEBI" id="CHEBI:29105"/>
        <label>1</label>
    </ligand>
</feature>
<evidence type="ECO:0000256" key="4">
    <source>
        <dbReference type="PIRSR" id="PIRSR601559-51"/>
    </source>
</evidence>
<feature type="binding site" evidence="4">
    <location>
        <position position="22"/>
    </location>
    <ligand>
        <name>Zn(2+)</name>
        <dbReference type="ChEBI" id="CHEBI:29105"/>
        <label>1</label>
    </ligand>
</feature>
<dbReference type="PROSITE" id="PS01322">
    <property type="entry name" value="PHOSPHOTRIESTERASE_1"/>
    <property type="match status" value="1"/>
</dbReference>
<proteinExistence type="inferred from homology"/>
<accession>A0A543CYT6</accession>
<evidence type="ECO:0000313" key="7">
    <source>
        <dbReference type="Proteomes" id="UP000315677"/>
    </source>
</evidence>
<gene>
    <name evidence="6" type="ORF">FB558_8130</name>
</gene>
<dbReference type="EMBL" id="VFPA01000007">
    <property type="protein sequence ID" value="TQM02264.1"/>
    <property type="molecule type" value="Genomic_DNA"/>
</dbReference>
<keyword evidence="2" id="KW-0378">Hydrolase</keyword>
<keyword evidence="7" id="KW-1185">Reference proteome</keyword>
<dbReference type="OrthoDB" id="9795018at2"/>
<comment type="similarity">
    <text evidence="5">Belongs to the metallo-dependent hydrolases superfamily. Phosphotriesterase family.</text>
</comment>
<keyword evidence="1 4" id="KW-0479">Metal-binding</keyword>
<feature type="binding site" evidence="4">
    <location>
        <position position="178"/>
    </location>
    <ligand>
        <name>Zn(2+)</name>
        <dbReference type="ChEBI" id="CHEBI:29105"/>
        <label>2</label>
    </ligand>
</feature>
<dbReference type="InterPro" id="IPR017947">
    <property type="entry name" value="AryldialkylPase_Zn-BS"/>
</dbReference>
<comment type="cofactor">
    <cofactor evidence="4">
        <name>a divalent metal cation</name>
        <dbReference type="ChEBI" id="CHEBI:60240"/>
    </cofactor>
    <text evidence="4">Binds 2 divalent metal cations per subunit.</text>
</comment>
<dbReference type="GO" id="GO:0008270">
    <property type="term" value="F:zinc ion binding"/>
    <property type="evidence" value="ECO:0007669"/>
    <property type="project" value="InterPro"/>
</dbReference>
<name>A0A543CYT6_9PSEU</name>
<dbReference type="InterPro" id="IPR001559">
    <property type="entry name" value="Phosphotriesterase"/>
</dbReference>
<dbReference type="SUPFAM" id="SSF51556">
    <property type="entry name" value="Metallo-dependent hydrolases"/>
    <property type="match status" value="1"/>
</dbReference>
<evidence type="ECO:0000256" key="3">
    <source>
        <dbReference type="PIRSR" id="PIRSR601559-50"/>
    </source>
</evidence>
<feature type="modified residue" description="N6-carboxylysine" evidence="3 5">
    <location>
        <position position="145"/>
    </location>
</feature>
<protein>
    <submittedName>
        <fullName evidence="6">Phosphotriesterase-related protein</fullName>
    </submittedName>
</protein>
<evidence type="ECO:0000313" key="6">
    <source>
        <dbReference type="EMBL" id="TQM02264.1"/>
    </source>
</evidence>
<dbReference type="PANTHER" id="PTHR10819">
    <property type="entry name" value="PHOSPHOTRIESTERASE-RELATED"/>
    <property type="match status" value="1"/>
</dbReference>
<dbReference type="PANTHER" id="PTHR10819:SF3">
    <property type="entry name" value="PHOSPHOTRIESTERASE-RELATED PROTEIN"/>
    <property type="match status" value="1"/>
</dbReference>
<feature type="binding site" evidence="4">
    <location>
        <position position="24"/>
    </location>
    <ligand>
        <name>Zn(2+)</name>
        <dbReference type="ChEBI" id="CHEBI:29105"/>
        <label>1</label>
    </ligand>
</feature>
<dbReference type="Pfam" id="PF02126">
    <property type="entry name" value="PTE"/>
    <property type="match status" value="1"/>
</dbReference>
<dbReference type="RefSeq" id="WP_142064053.1">
    <property type="nucleotide sequence ID" value="NZ_VFPA01000007.1"/>
</dbReference>
<evidence type="ECO:0000256" key="5">
    <source>
        <dbReference type="PROSITE-ProRule" id="PRU00679"/>
    </source>
</evidence>
<reference evidence="6 7" key="1">
    <citation type="submission" date="2019-06" db="EMBL/GenBank/DDBJ databases">
        <title>Sequencing the genomes of 1000 actinobacteria strains.</title>
        <authorList>
            <person name="Klenk H.-P."/>
        </authorList>
    </citation>
    <scope>NUCLEOTIDE SEQUENCE [LARGE SCALE GENOMIC DNA]</scope>
    <source>
        <strain evidence="6 7">DSM 45301</strain>
    </source>
</reference>
<feature type="binding site" description="via carbamate group" evidence="4">
    <location>
        <position position="145"/>
    </location>
    <ligand>
        <name>Zn(2+)</name>
        <dbReference type="ChEBI" id="CHEBI:29105"/>
        <label>1</label>
    </ligand>
</feature>
<feature type="binding site" evidence="4">
    <location>
        <position position="207"/>
    </location>
    <ligand>
        <name>Zn(2+)</name>
        <dbReference type="ChEBI" id="CHEBI:29105"/>
        <label>2</label>
    </ligand>
</feature>
<sequence length="328" mass="36257">MAVVETVRGPVDVAELGVTLMHEHVFVLTPDVMQNYGDEWWDEEERVADAIGKLRSLRALGVDTIVDPTVVGLGRYLPRVQRINAEVDLNIVVATGLYTFDEIPHFFHYRGPGTLLGGPELLTEFFVRDIREGIGDTGVKAAFLKCVVEERGLTPDQLRVQQAVCAAHRETGVPITVHTNAAHQTGRLAMELYAKEGVDLTAVVIGHAGDTNDLDHLKWIMDQGATIGCDRFGLDMFNPTHARVATIAALCAQGYADRIVLSQDASCYIDFFSGEAGQAAKEQAAPNWHYEHIHRDVLPALREQGVTDEQITTMLVDNPRRYFTPRKG</sequence>
<feature type="binding site" description="via carbamate group" evidence="4">
    <location>
        <position position="145"/>
    </location>
    <ligand>
        <name>Zn(2+)</name>
        <dbReference type="ChEBI" id="CHEBI:29105"/>
        <label>2</label>
    </ligand>
</feature>
<dbReference type="AlphaFoldDB" id="A0A543CYT6"/>
<evidence type="ECO:0000256" key="1">
    <source>
        <dbReference type="ARBA" id="ARBA00022723"/>
    </source>
</evidence>
<evidence type="ECO:0000256" key="2">
    <source>
        <dbReference type="ARBA" id="ARBA00022801"/>
    </source>
</evidence>
<dbReference type="InterPro" id="IPR032466">
    <property type="entry name" value="Metal_Hydrolase"/>
</dbReference>
<dbReference type="Gene3D" id="3.20.20.140">
    <property type="entry name" value="Metal-dependent hydrolases"/>
    <property type="match status" value="1"/>
</dbReference>
<organism evidence="6 7">
    <name type="scientific">Pseudonocardia kunmingensis</name>
    <dbReference type="NCBI Taxonomy" id="630975"/>
    <lineage>
        <taxon>Bacteria</taxon>
        <taxon>Bacillati</taxon>
        <taxon>Actinomycetota</taxon>
        <taxon>Actinomycetes</taxon>
        <taxon>Pseudonocardiales</taxon>
        <taxon>Pseudonocardiaceae</taxon>
        <taxon>Pseudonocardia</taxon>
    </lineage>
</organism>
<dbReference type="PROSITE" id="PS51347">
    <property type="entry name" value="PHOSPHOTRIESTERASE_2"/>
    <property type="match status" value="1"/>
</dbReference>
<dbReference type="GO" id="GO:0016788">
    <property type="term" value="F:hydrolase activity, acting on ester bonds"/>
    <property type="evidence" value="ECO:0007669"/>
    <property type="project" value="InterPro"/>
</dbReference>